<dbReference type="PANTHER" id="PTHR43918:SF4">
    <property type="entry name" value="CARBOXYLIC ESTER HYDROLASE"/>
    <property type="match status" value="1"/>
</dbReference>
<feature type="domain" description="Carboxylesterase type B" evidence="4">
    <location>
        <begin position="66"/>
        <end position="564"/>
    </location>
</feature>
<dbReference type="EMBL" id="KB445808">
    <property type="protein sequence ID" value="EMD32973.1"/>
    <property type="molecule type" value="Genomic_DNA"/>
</dbReference>
<evidence type="ECO:0000313" key="6">
    <source>
        <dbReference type="Proteomes" id="UP000016930"/>
    </source>
</evidence>
<comment type="similarity">
    <text evidence="1">Belongs to the type-B carboxylesterase/lipase family.</text>
</comment>
<dbReference type="Proteomes" id="UP000016930">
    <property type="component" value="Unassembled WGS sequence"/>
</dbReference>
<dbReference type="SUPFAM" id="SSF53474">
    <property type="entry name" value="alpha/beta-Hydrolases"/>
    <property type="match status" value="1"/>
</dbReference>
<evidence type="ECO:0000256" key="3">
    <source>
        <dbReference type="SAM" id="MobiDB-lite"/>
    </source>
</evidence>
<keyword evidence="6" id="KW-1185">Reference proteome</keyword>
<dbReference type="InterPro" id="IPR050654">
    <property type="entry name" value="AChE-related_enzymes"/>
</dbReference>
<name>M2Q837_CERS8</name>
<dbReference type="AlphaFoldDB" id="M2Q837"/>
<evidence type="ECO:0000313" key="5">
    <source>
        <dbReference type="EMBL" id="EMD32973.1"/>
    </source>
</evidence>
<dbReference type="HOGENOM" id="CLU_006586_10_6_1"/>
<reference evidence="5 6" key="1">
    <citation type="journal article" date="2012" name="Proc. Natl. Acad. Sci. U.S.A.">
        <title>Comparative genomics of Ceriporiopsis subvermispora and Phanerochaete chrysosporium provide insight into selective ligninolysis.</title>
        <authorList>
            <person name="Fernandez-Fueyo E."/>
            <person name="Ruiz-Duenas F.J."/>
            <person name="Ferreira P."/>
            <person name="Floudas D."/>
            <person name="Hibbett D.S."/>
            <person name="Canessa P."/>
            <person name="Larrondo L.F."/>
            <person name="James T.Y."/>
            <person name="Seelenfreund D."/>
            <person name="Lobos S."/>
            <person name="Polanco R."/>
            <person name="Tello M."/>
            <person name="Honda Y."/>
            <person name="Watanabe T."/>
            <person name="Watanabe T."/>
            <person name="Ryu J.S."/>
            <person name="Kubicek C.P."/>
            <person name="Schmoll M."/>
            <person name="Gaskell J."/>
            <person name="Hammel K.E."/>
            <person name="St John F.J."/>
            <person name="Vanden Wymelenberg A."/>
            <person name="Sabat G."/>
            <person name="Splinter BonDurant S."/>
            <person name="Syed K."/>
            <person name="Yadav J.S."/>
            <person name="Doddapaneni H."/>
            <person name="Subramanian V."/>
            <person name="Lavin J.L."/>
            <person name="Oguiza J.A."/>
            <person name="Perez G."/>
            <person name="Pisabarro A.G."/>
            <person name="Ramirez L."/>
            <person name="Santoyo F."/>
            <person name="Master E."/>
            <person name="Coutinho P.M."/>
            <person name="Henrissat B."/>
            <person name="Lombard V."/>
            <person name="Magnuson J.K."/>
            <person name="Kuees U."/>
            <person name="Hori C."/>
            <person name="Igarashi K."/>
            <person name="Samejima M."/>
            <person name="Held B.W."/>
            <person name="Barry K.W."/>
            <person name="LaButti K.M."/>
            <person name="Lapidus A."/>
            <person name="Lindquist E.A."/>
            <person name="Lucas S.M."/>
            <person name="Riley R."/>
            <person name="Salamov A.A."/>
            <person name="Hoffmeister D."/>
            <person name="Schwenk D."/>
            <person name="Hadar Y."/>
            <person name="Yarden O."/>
            <person name="de Vries R.P."/>
            <person name="Wiebenga A."/>
            <person name="Stenlid J."/>
            <person name="Eastwood D."/>
            <person name="Grigoriev I.V."/>
            <person name="Berka R.M."/>
            <person name="Blanchette R.A."/>
            <person name="Kersten P."/>
            <person name="Martinez A.T."/>
            <person name="Vicuna R."/>
            <person name="Cullen D."/>
        </authorList>
    </citation>
    <scope>NUCLEOTIDE SEQUENCE [LARGE SCALE GENOMIC DNA]</scope>
    <source>
        <strain evidence="5 6">B</strain>
    </source>
</reference>
<evidence type="ECO:0000259" key="4">
    <source>
        <dbReference type="Pfam" id="PF00135"/>
    </source>
</evidence>
<organism evidence="5 6">
    <name type="scientific">Ceriporiopsis subvermispora (strain B)</name>
    <name type="common">White-rot fungus</name>
    <name type="synonym">Gelatoporia subvermispora</name>
    <dbReference type="NCBI Taxonomy" id="914234"/>
    <lineage>
        <taxon>Eukaryota</taxon>
        <taxon>Fungi</taxon>
        <taxon>Dikarya</taxon>
        <taxon>Basidiomycota</taxon>
        <taxon>Agaricomycotina</taxon>
        <taxon>Agaricomycetes</taxon>
        <taxon>Polyporales</taxon>
        <taxon>Gelatoporiaceae</taxon>
        <taxon>Gelatoporia</taxon>
    </lineage>
</organism>
<dbReference type="STRING" id="914234.M2Q837"/>
<accession>M2Q837</accession>
<sequence length="610" mass="66709">MTSAETKKSRPTKPPIQTRASTPRHAFLATSALALAVASVASRFYELHQYGTAVLNILRPPTPPVPIVSLDYGTFEGIASAHTTESFLGMPFAQPPVDDLRFRPPQPPAVQDHVYKAIEYGDSCPQQSFTLPPISGIDYSPLRGFAPTARQSEDCLYVNVVRPAGAQSDSEFPVVVWIYGGGFMIGDASRYNGTALVARSAKLGEPIIFVSFNYRVNAFGFLGGKEVHEAGLANLGLRDQRFALEWVHKYIHAFGGDSAKVTAWGQSAGGISVTAQLAAYGGNLTGLVRGAVLLSSTLPALSSTSDVRHQHFFDHLAQTTNCSSHSDRAAPALDCLRRVPYDALRAAIGSTPALLSTRGINMTWFPSIDGTFITKSMKRMAADGELPKVPLIAGNVQDEGTFGALYLTHLQTDDDFKQYVKSNYLEAASDEEIARVATLYPEDPSFGSPYGTGDKYVLSPQWKRIAALQGDLHNQAPRRFLLETTSKHQPNVWGYLYTRKQGWPYLGSVHGGELQDFFGTGDEPDFQTIDTIINFVNHLDPNTPESRDHATTTNALANIKWPRYSEASSVGRDRPPILLFSDSHELSVVSDDYRAEGMKLLNEIQLEIGY</sequence>
<dbReference type="InterPro" id="IPR019819">
    <property type="entry name" value="Carboxylesterase_B_CS"/>
</dbReference>
<proteinExistence type="inferred from homology"/>
<dbReference type="InterPro" id="IPR029058">
    <property type="entry name" value="AB_hydrolase_fold"/>
</dbReference>
<dbReference type="ESTHER" id="cers8-m2q837">
    <property type="family name" value="Fungal_carboxylesterase_lipase"/>
</dbReference>
<dbReference type="PROSITE" id="PS00941">
    <property type="entry name" value="CARBOXYLESTERASE_B_2"/>
    <property type="match status" value="1"/>
</dbReference>
<gene>
    <name evidence="5" type="ORF">CERSUDRAFT_143091</name>
</gene>
<evidence type="ECO:0000256" key="2">
    <source>
        <dbReference type="ARBA" id="ARBA00022801"/>
    </source>
</evidence>
<dbReference type="GO" id="GO:0052689">
    <property type="term" value="F:carboxylic ester hydrolase activity"/>
    <property type="evidence" value="ECO:0007669"/>
    <property type="project" value="TreeGrafter"/>
</dbReference>
<dbReference type="PANTHER" id="PTHR43918">
    <property type="entry name" value="ACETYLCHOLINESTERASE"/>
    <property type="match status" value="1"/>
</dbReference>
<feature type="region of interest" description="Disordered" evidence="3">
    <location>
        <begin position="1"/>
        <end position="22"/>
    </location>
</feature>
<evidence type="ECO:0000256" key="1">
    <source>
        <dbReference type="ARBA" id="ARBA00005964"/>
    </source>
</evidence>
<dbReference type="InterPro" id="IPR002018">
    <property type="entry name" value="CarbesteraseB"/>
</dbReference>
<protein>
    <recommendedName>
        <fullName evidence="4">Carboxylesterase type B domain-containing protein</fullName>
    </recommendedName>
</protein>
<dbReference type="Pfam" id="PF00135">
    <property type="entry name" value="COesterase"/>
    <property type="match status" value="1"/>
</dbReference>
<keyword evidence="2" id="KW-0378">Hydrolase</keyword>
<dbReference type="Gene3D" id="3.40.50.1820">
    <property type="entry name" value="alpha/beta hydrolase"/>
    <property type="match status" value="1"/>
</dbReference>
<dbReference type="OrthoDB" id="408631at2759"/>